<accession>A0AAU8GNI9</accession>
<dbReference type="EMBL" id="PP750964">
    <property type="protein sequence ID" value="XCH43417.1"/>
    <property type="molecule type" value="Genomic_DNA"/>
</dbReference>
<gene>
    <name evidence="1" type="primary">44</name>
    <name evidence="1" type="ORF">SEA_BIGBUBBA_44</name>
</gene>
<reference evidence="1" key="1">
    <citation type="submission" date="2024-04" db="EMBL/GenBank/DDBJ databases">
        <authorList>
            <person name="Gooden G.S."/>
            <person name="Blackledge A.J."/>
            <person name="Bucks M.H."/>
            <person name="Fulkerson J.T."/>
            <person name="Gachagua C."/>
            <person name="Grogan E.K."/>
            <person name="Hanson H."/>
            <person name="Johnston G.N."/>
            <person name="Oak L.M."/>
            <person name="Oller G.J."/>
            <person name="Roth H.C."/>
            <person name="King R.A."/>
            <person name="Heard W.N."/>
            <person name="Rinehart C.A."/>
            <person name="Ko C."/>
            <person name="Russell D.A."/>
            <person name="Jacobs-Sera D."/>
            <person name="Hatfull G.F."/>
        </authorList>
    </citation>
    <scope>NUCLEOTIDE SEQUENCE</scope>
</reference>
<name>A0AAU8GNI9_9CAUD</name>
<evidence type="ECO:0000313" key="1">
    <source>
        <dbReference type="EMBL" id="XCH43417.1"/>
    </source>
</evidence>
<protein>
    <recommendedName>
        <fullName evidence="2">Terminase small subunit</fullName>
    </recommendedName>
</protein>
<evidence type="ECO:0008006" key="2">
    <source>
        <dbReference type="Google" id="ProtNLM"/>
    </source>
</evidence>
<proteinExistence type="predicted"/>
<organism evidence="1">
    <name type="scientific">Mycobacterium Phage BigBubba</name>
    <dbReference type="NCBI Taxonomy" id="3158890"/>
    <lineage>
        <taxon>Viruses</taxon>
        <taxon>Duplodnaviria</taxon>
        <taxon>Heunggongvirae</taxon>
        <taxon>Uroviricota</taxon>
        <taxon>Caudoviricetes</taxon>
    </lineage>
</organism>
<sequence>MNETELKALSSEARDLLAQVICNERWGIDGQIHDPTGWDRGTADAVLAALAPTFAELSRLRAQETRIRKLAERAATVRAWSEPDGPTCDEANARNELGEDILSALDTEGEQ</sequence>